<feature type="signal peptide" evidence="2">
    <location>
        <begin position="1"/>
        <end position="15"/>
    </location>
</feature>
<name>A0A4Z1GNS1_9HELO</name>
<reference evidence="3 4" key="1">
    <citation type="submission" date="2017-12" db="EMBL/GenBank/DDBJ databases">
        <title>Comparative genomics of Botrytis spp.</title>
        <authorList>
            <person name="Valero-Jimenez C.A."/>
            <person name="Tapia P."/>
            <person name="Veloso J."/>
            <person name="Silva-Moreno E."/>
            <person name="Staats M."/>
            <person name="Valdes J.H."/>
            <person name="Van Kan J.A.L."/>
        </authorList>
    </citation>
    <scope>NUCLEOTIDE SEQUENCE [LARGE SCALE GENOMIC DNA]</scope>
    <source>
        <strain evidence="3 4">Bh0001</strain>
    </source>
</reference>
<dbReference type="Proteomes" id="UP000297814">
    <property type="component" value="Unassembled WGS sequence"/>
</dbReference>
<accession>A0A4Z1GNS1</accession>
<protein>
    <submittedName>
        <fullName evidence="3">Uncharacterized protein</fullName>
    </submittedName>
</protein>
<evidence type="ECO:0000256" key="2">
    <source>
        <dbReference type="SAM" id="SignalP"/>
    </source>
</evidence>
<evidence type="ECO:0000313" key="4">
    <source>
        <dbReference type="Proteomes" id="UP000297814"/>
    </source>
</evidence>
<sequence length="112" mass="12217">MVLLIFILVPRHTHSTILGFSPFTSSGYGDGSGERGFESTLKGNLSPPPKFSQPFSEQGNKRSNLFATLISMSGPVNSSYGSVQSPRPPSRRIIQKHGTWAMPGSNIIRRKV</sequence>
<dbReference type="EMBL" id="PQXK01000107">
    <property type="protein sequence ID" value="TGO37049.1"/>
    <property type="molecule type" value="Genomic_DNA"/>
</dbReference>
<evidence type="ECO:0000256" key="1">
    <source>
        <dbReference type="SAM" id="MobiDB-lite"/>
    </source>
</evidence>
<feature type="region of interest" description="Disordered" evidence="1">
    <location>
        <begin position="28"/>
        <end position="58"/>
    </location>
</feature>
<keyword evidence="2" id="KW-0732">Signal</keyword>
<evidence type="ECO:0000313" key="3">
    <source>
        <dbReference type="EMBL" id="TGO37049.1"/>
    </source>
</evidence>
<organism evidence="3 4">
    <name type="scientific">Botrytis hyacinthi</name>
    <dbReference type="NCBI Taxonomy" id="278943"/>
    <lineage>
        <taxon>Eukaryota</taxon>
        <taxon>Fungi</taxon>
        <taxon>Dikarya</taxon>
        <taxon>Ascomycota</taxon>
        <taxon>Pezizomycotina</taxon>
        <taxon>Leotiomycetes</taxon>
        <taxon>Helotiales</taxon>
        <taxon>Sclerotiniaceae</taxon>
        <taxon>Botrytis</taxon>
    </lineage>
</organism>
<gene>
    <name evidence="3" type="ORF">BHYA_0107g00140</name>
</gene>
<dbReference type="AlphaFoldDB" id="A0A4Z1GNS1"/>
<keyword evidence="4" id="KW-1185">Reference proteome</keyword>
<proteinExistence type="predicted"/>
<comment type="caution">
    <text evidence="3">The sequence shown here is derived from an EMBL/GenBank/DDBJ whole genome shotgun (WGS) entry which is preliminary data.</text>
</comment>
<feature type="chain" id="PRO_5021329863" evidence="2">
    <location>
        <begin position="16"/>
        <end position="112"/>
    </location>
</feature>